<gene>
    <name evidence="2" type="primary">109537107</name>
    <name evidence="1" type="ORF">YQE_00066</name>
</gene>
<reference evidence="2" key="2">
    <citation type="submission" date="2024-08" db="UniProtKB">
        <authorList>
            <consortium name="EnsemblMetazoa"/>
        </authorList>
    </citation>
    <scope>IDENTIFICATION</scope>
</reference>
<dbReference type="HOGENOM" id="CLU_1058695_0_0_1"/>
<dbReference type="AlphaFoldDB" id="N6TT08"/>
<accession>N6TT08</accession>
<dbReference type="OrthoDB" id="6759849at2759"/>
<feature type="non-terminal residue" evidence="1">
    <location>
        <position position="1"/>
    </location>
</feature>
<keyword evidence="3" id="KW-1185">Reference proteome</keyword>
<sequence>MSNRNAVLAIFLLSTHFSIESPRLAETPLEAFLKMAEVHNLNISLVTSDLKYRQSTTRINEAISVSWSLTNNKNFRTVAALERDIQKQYLDSWENTARKTGFGAKTQIIKVCDGKGTVLNSSVVNPSYVINSPGHVFLTKFPNGASDASLGDYTGAVWYNFVVEKPSDDVKTVQVISSKVHVKELSVSDLFPEIELIEIKRVLPKLYLVIDNDEILATLLTDHLEREFDKFFQVVIGFRSFAVGTKPFANLEIGDTKILVFSL</sequence>
<evidence type="ECO:0000313" key="1">
    <source>
        <dbReference type="EMBL" id="ENN83579.1"/>
    </source>
</evidence>
<proteinExistence type="predicted"/>
<name>N6TT08_DENPD</name>
<reference evidence="1 3" key="1">
    <citation type="journal article" date="2013" name="Genome Biol.">
        <title>Draft genome of the mountain pine beetle, Dendroctonus ponderosae Hopkins, a major forest pest.</title>
        <authorList>
            <person name="Keeling C.I."/>
            <person name="Yuen M.M."/>
            <person name="Liao N.Y."/>
            <person name="Docking T.R."/>
            <person name="Chan S.K."/>
            <person name="Taylor G.A."/>
            <person name="Palmquist D.L."/>
            <person name="Jackman S.D."/>
            <person name="Nguyen A."/>
            <person name="Li M."/>
            <person name="Henderson H."/>
            <person name="Janes J.K."/>
            <person name="Zhao Y."/>
            <person name="Pandoh P."/>
            <person name="Moore R."/>
            <person name="Sperling F.A."/>
            <person name="Huber D.P."/>
            <person name="Birol I."/>
            <person name="Jones S.J."/>
            <person name="Bohlmann J."/>
        </authorList>
    </citation>
    <scope>NUCLEOTIDE SEQUENCE</scope>
</reference>
<dbReference type="EnsemblMetazoa" id="XM_019903793.1">
    <property type="protein sequence ID" value="XP_019759352.1"/>
    <property type="gene ID" value="LOC109537107"/>
</dbReference>
<dbReference type="Proteomes" id="UP000019118">
    <property type="component" value="Unassembled WGS sequence"/>
</dbReference>
<evidence type="ECO:0000313" key="3">
    <source>
        <dbReference type="Proteomes" id="UP000019118"/>
    </source>
</evidence>
<organism evidence="1">
    <name type="scientific">Dendroctonus ponderosae</name>
    <name type="common">Mountain pine beetle</name>
    <dbReference type="NCBI Taxonomy" id="77166"/>
    <lineage>
        <taxon>Eukaryota</taxon>
        <taxon>Metazoa</taxon>
        <taxon>Ecdysozoa</taxon>
        <taxon>Arthropoda</taxon>
        <taxon>Hexapoda</taxon>
        <taxon>Insecta</taxon>
        <taxon>Pterygota</taxon>
        <taxon>Neoptera</taxon>
        <taxon>Endopterygota</taxon>
        <taxon>Coleoptera</taxon>
        <taxon>Polyphaga</taxon>
        <taxon>Cucujiformia</taxon>
        <taxon>Curculionidae</taxon>
        <taxon>Scolytinae</taxon>
        <taxon>Dendroctonus</taxon>
    </lineage>
</organism>
<dbReference type="EMBL" id="KB734250">
    <property type="protein sequence ID" value="ENN83579.1"/>
    <property type="molecule type" value="Genomic_DNA"/>
</dbReference>
<protein>
    <submittedName>
        <fullName evidence="1 2">Uncharacterized protein</fullName>
    </submittedName>
</protein>
<evidence type="ECO:0000313" key="2">
    <source>
        <dbReference type="EnsemblMetazoa" id="XP_019759352.1"/>
    </source>
</evidence>